<sequence>MTDWAATMPGAQTMALDPPGAGAGLEIDTWRLLLETWPLPETWPLDRVRLLLAGVGTPAASREAAPALVAVDTATAVDSTAAAVMPAAAREMVRIMSLLQLSQM</sequence>
<evidence type="ECO:0000313" key="2">
    <source>
        <dbReference type="Proteomes" id="UP001157109"/>
    </source>
</evidence>
<organism evidence="1 2">
    <name type="scientific">Arsenicicoccus piscis</name>
    <dbReference type="NCBI Taxonomy" id="673954"/>
    <lineage>
        <taxon>Bacteria</taxon>
        <taxon>Bacillati</taxon>
        <taxon>Actinomycetota</taxon>
        <taxon>Actinomycetes</taxon>
        <taxon>Micrococcales</taxon>
        <taxon>Intrasporangiaceae</taxon>
        <taxon>Arsenicicoccus</taxon>
    </lineage>
</organism>
<accession>A0ABQ6HLW4</accession>
<comment type="caution">
    <text evidence="1">The sequence shown here is derived from an EMBL/GenBank/DDBJ whole genome shotgun (WGS) entry which is preliminary data.</text>
</comment>
<dbReference type="EMBL" id="BSUJ01000001">
    <property type="protein sequence ID" value="GMA18653.1"/>
    <property type="molecule type" value="Genomic_DNA"/>
</dbReference>
<reference evidence="2" key="1">
    <citation type="journal article" date="2019" name="Int. J. Syst. Evol. Microbiol.">
        <title>The Global Catalogue of Microorganisms (GCM) 10K type strain sequencing project: providing services to taxonomists for standard genome sequencing and annotation.</title>
        <authorList>
            <consortium name="The Broad Institute Genomics Platform"/>
            <consortium name="The Broad Institute Genome Sequencing Center for Infectious Disease"/>
            <person name="Wu L."/>
            <person name="Ma J."/>
        </authorList>
    </citation>
    <scope>NUCLEOTIDE SEQUENCE [LARGE SCALE GENOMIC DNA]</scope>
    <source>
        <strain evidence="2">NBRC 105830</strain>
    </source>
</reference>
<protein>
    <submittedName>
        <fullName evidence="1">Uncharacterized protein</fullName>
    </submittedName>
</protein>
<name>A0ABQ6HLW4_9MICO</name>
<dbReference type="Proteomes" id="UP001157109">
    <property type="component" value="Unassembled WGS sequence"/>
</dbReference>
<keyword evidence="2" id="KW-1185">Reference proteome</keyword>
<proteinExistence type="predicted"/>
<gene>
    <name evidence="1" type="ORF">GCM10025862_06740</name>
</gene>
<evidence type="ECO:0000313" key="1">
    <source>
        <dbReference type="EMBL" id="GMA18653.1"/>
    </source>
</evidence>